<dbReference type="InterPro" id="IPR017900">
    <property type="entry name" value="4Fe4S_Fe_S_CS"/>
</dbReference>
<keyword evidence="7" id="KW-1133">Transmembrane helix</keyword>
<dbReference type="OrthoDB" id="9806398at2"/>
<keyword evidence="3" id="KW-0479">Metal-binding</keyword>
<dbReference type="Pfam" id="PF12801">
    <property type="entry name" value="Fer4_5"/>
    <property type="match status" value="2"/>
</dbReference>
<dbReference type="GO" id="GO:0046872">
    <property type="term" value="F:metal ion binding"/>
    <property type="evidence" value="ECO:0007669"/>
    <property type="project" value="UniProtKB-KW"/>
</dbReference>
<dbReference type="PANTHER" id="PTHR30176:SF3">
    <property type="entry name" value="FERREDOXIN-TYPE PROTEIN NAPH"/>
    <property type="match status" value="1"/>
</dbReference>
<dbReference type="InterPro" id="IPR017896">
    <property type="entry name" value="4Fe4S_Fe-S-bd"/>
</dbReference>
<dbReference type="Proteomes" id="UP000279029">
    <property type="component" value="Chromosome"/>
</dbReference>
<dbReference type="GO" id="GO:0005886">
    <property type="term" value="C:plasma membrane"/>
    <property type="evidence" value="ECO:0007669"/>
    <property type="project" value="TreeGrafter"/>
</dbReference>
<evidence type="ECO:0000256" key="1">
    <source>
        <dbReference type="ARBA" id="ARBA00022448"/>
    </source>
</evidence>
<evidence type="ECO:0000256" key="6">
    <source>
        <dbReference type="ARBA" id="ARBA00023014"/>
    </source>
</evidence>
<evidence type="ECO:0000256" key="7">
    <source>
        <dbReference type="SAM" id="Phobius"/>
    </source>
</evidence>
<dbReference type="InterPro" id="IPR051684">
    <property type="entry name" value="Electron_Trans/Redox"/>
</dbReference>
<feature type="domain" description="4Fe-4S ferredoxin-type" evidence="8">
    <location>
        <begin position="148"/>
        <end position="177"/>
    </location>
</feature>
<protein>
    <recommendedName>
        <fullName evidence="8">4Fe-4S ferredoxin-type domain-containing protein</fullName>
    </recommendedName>
</protein>
<evidence type="ECO:0000313" key="10">
    <source>
        <dbReference type="Proteomes" id="UP000279029"/>
    </source>
</evidence>
<keyword evidence="2" id="KW-0004">4Fe-4S</keyword>
<evidence type="ECO:0000313" key="9">
    <source>
        <dbReference type="EMBL" id="VDN48405.1"/>
    </source>
</evidence>
<gene>
    <name evidence="9" type="ORF">PATL70BA_2508</name>
</gene>
<dbReference type="GO" id="GO:0051539">
    <property type="term" value="F:4 iron, 4 sulfur cluster binding"/>
    <property type="evidence" value="ECO:0007669"/>
    <property type="project" value="UniProtKB-KW"/>
</dbReference>
<dbReference type="Pfam" id="PF12838">
    <property type="entry name" value="Fer4_7"/>
    <property type="match status" value="1"/>
</dbReference>
<evidence type="ECO:0000256" key="4">
    <source>
        <dbReference type="ARBA" id="ARBA00022982"/>
    </source>
</evidence>
<reference evidence="9 10" key="1">
    <citation type="submission" date="2018-09" db="EMBL/GenBank/DDBJ databases">
        <authorList>
            <person name="Postec A."/>
        </authorList>
    </citation>
    <scope>NUCLEOTIDE SEQUENCE [LARGE SCALE GENOMIC DNA]</scope>
    <source>
        <strain evidence="9">70B-A</strain>
    </source>
</reference>
<keyword evidence="1" id="KW-0813">Transport</keyword>
<dbReference type="PANTHER" id="PTHR30176">
    <property type="entry name" value="FERREDOXIN-TYPE PROTEIN NAPH"/>
    <property type="match status" value="1"/>
</dbReference>
<feature type="transmembrane region" description="Helical" evidence="7">
    <location>
        <begin position="43"/>
        <end position="61"/>
    </location>
</feature>
<proteinExistence type="predicted"/>
<keyword evidence="7" id="KW-0472">Membrane</keyword>
<dbReference type="AlphaFoldDB" id="A0A3P7NZP2"/>
<keyword evidence="7" id="KW-0812">Transmembrane</keyword>
<dbReference type="KEGG" id="cbar:PATL70BA_2508"/>
<dbReference type="PROSITE" id="PS51379">
    <property type="entry name" value="4FE4S_FER_2"/>
    <property type="match status" value="2"/>
</dbReference>
<sequence length="208" mass="23403">MKNIRIMTQIIFLIFFSFVIVNGNMVLWLVIFLLSLLGAAVFGRFYCGYICPMNTAMGVTAKLAKRLNWQMKSVPKVLKSKSLPWIVLVLMIATMIVSKRVLQLELPILLMLMALSIIITLRYEEYVFHNHVCPYGALLSLTGKGAKFSTKVDTSQCIGCKKCEKVCPSMAVKVDEKEKVAKINPALCHQCQSCTLICPTKAIRYTKI</sequence>
<dbReference type="Gene3D" id="3.30.70.20">
    <property type="match status" value="2"/>
</dbReference>
<keyword evidence="5" id="KW-0408">Iron</keyword>
<dbReference type="EMBL" id="LR130778">
    <property type="protein sequence ID" value="VDN48405.1"/>
    <property type="molecule type" value="Genomic_DNA"/>
</dbReference>
<dbReference type="SUPFAM" id="SSF54862">
    <property type="entry name" value="4Fe-4S ferredoxins"/>
    <property type="match status" value="1"/>
</dbReference>
<evidence type="ECO:0000256" key="2">
    <source>
        <dbReference type="ARBA" id="ARBA00022485"/>
    </source>
</evidence>
<keyword evidence="6" id="KW-0411">Iron-sulfur</keyword>
<accession>A0A3P7NZP2</accession>
<feature type="transmembrane region" description="Helical" evidence="7">
    <location>
        <begin position="12"/>
        <end position="37"/>
    </location>
</feature>
<feature type="domain" description="4Fe-4S ferredoxin-type" evidence="8">
    <location>
        <begin position="179"/>
        <end position="208"/>
    </location>
</feature>
<keyword evidence="4" id="KW-0249">Electron transport</keyword>
<evidence type="ECO:0000259" key="8">
    <source>
        <dbReference type="PROSITE" id="PS51379"/>
    </source>
</evidence>
<name>A0A3P7NZP2_9FIRM</name>
<keyword evidence="10" id="KW-1185">Reference proteome</keyword>
<feature type="transmembrane region" description="Helical" evidence="7">
    <location>
        <begin position="82"/>
        <end position="98"/>
    </location>
</feature>
<evidence type="ECO:0000256" key="5">
    <source>
        <dbReference type="ARBA" id="ARBA00023004"/>
    </source>
</evidence>
<dbReference type="PROSITE" id="PS00198">
    <property type="entry name" value="4FE4S_FER_1"/>
    <property type="match status" value="2"/>
</dbReference>
<organism evidence="9 10">
    <name type="scientific">Petrocella atlantisensis</name>
    <dbReference type="NCBI Taxonomy" id="2173034"/>
    <lineage>
        <taxon>Bacteria</taxon>
        <taxon>Bacillati</taxon>
        <taxon>Bacillota</taxon>
        <taxon>Clostridia</taxon>
        <taxon>Lachnospirales</taxon>
        <taxon>Vallitaleaceae</taxon>
        <taxon>Petrocella</taxon>
    </lineage>
</organism>
<evidence type="ECO:0000256" key="3">
    <source>
        <dbReference type="ARBA" id="ARBA00022723"/>
    </source>
</evidence>
<dbReference type="RefSeq" id="WP_125137540.1">
    <property type="nucleotide sequence ID" value="NZ_LR130778.1"/>
</dbReference>